<reference evidence="3" key="1">
    <citation type="submission" date="2013-02" db="EMBL/GenBank/DDBJ databases">
        <authorList>
            <person name="Hughes D."/>
        </authorList>
    </citation>
    <scope>NUCLEOTIDE SEQUENCE</scope>
    <source>
        <strain>Durham</strain>
        <strain evidence="3">NC isolate 2 -- Noor lab</strain>
    </source>
</reference>
<dbReference type="STRING" id="36166.T1GNX2"/>
<dbReference type="AlphaFoldDB" id="T1GNX2"/>
<evidence type="ECO:0000256" key="1">
    <source>
        <dbReference type="SAM" id="Coils"/>
    </source>
</evidence>
<dbReference type="EMBL" id="CAQQ02199776">
    <property type="status" value="NOT_ANNOTATED_CDS"/>
    <property type="molecule type" value="Genomic_DNA"/>
</dbReference>
<feature type="coiled-coil region" evidence="1">
    <location>
        <begin position="89"/>
        <end position="198"/>
    </location>
</feature>
<organism evidence="2 3">
    <name type="scientific">Megaselia scalaris</name>
    <name type="common">Humpbacked fly</name>
    <name type="synonym">Phora scalaris</name>
    <dbReference type="NCBI Taxonomy" id="36166"/>
    <lineage>
        <taxon>Eukaryota</taxon>
        <taxon>Metazoa</taxon>
        <taxon>Ecdysozoa</taxon>
        <taxon>Arthropoda</taxon>
        <taxon>Hexapoda</taxon>
        <taxon>Insecta</taxon>
        <taxon>Pterygota</taxon>
        <taxon>Neoptera</taxon>
        <taxon>Endopterygota</taxon>
        <taxon>Diptera</taxon>
        <taxon>Brachycera</taxon>
        <taxon>Muscomorpha</taxon>
        <taxon>Platypezoidea</taxon>
        <taxon>Phoridae</taxon>
        <taxon>Megaseliini</taxon>
        <taxon>Megaselia</taxon>
    </lineage>
</organism>
<name>T1GNX2_MEGSC</name>
<dbReference type="Proteomes" id="UP000015102">
    <property type="component" value="Unassembled WGS sequence"/>
</dbReference>
<evidence type="ECO:0000313" key="3">
    <source>
        <dbReference type="Proteomes" id="UP000015102"/>
    </source>
</evidence>
<dbReference type="EnsemblMetazoa" id="MESCA005285-RA">
    <property type="protein sequence ID" value="MESCA005285-PA"/>
    <property type="gene ID" value="MESCA005285"/>
</dbReference>
<evidence type="ECO:0000313" key="2">
    <source>
        <dbReference type="EnsemblMetazoa" id="MESCA005285-PA"/>
    </source>
</evidence>
<keyword evidence="3" id="KW-1185">Reference proteome</keyword>
<protein>
    <recommendedName>
        <fullName evidence="4">Dynein heavy chain coiled coil stalk domain-containing protein</fullName>
    </recommendedName>
</protein>
<keyword evidence="1" id="KW-0175">Coiled coil</keyword>
<accession>T1GNX2</accession>
<reference evidence="2" key="2">
    <citation type="submission" date="2015-06" db="UniProtKB">
        <authorList>
            <consortium name="EnsemblMetazoa"/>
        </authorList>
    </citation>
    <scope>IDENTIFICATION</scope>
</reference>
<proteinExistence type="predicted"/>
<dbReference type="HOGENOM" id="CLU_1333282_0_0_1"/>
<sequence>MSATNKFRQLFDDVSGRNPTVTSKFASSRLESVTNLNIWTMEQTVGLNENVSTFTGTMLAFITSIWENNWNFSSLKEKQIKYQEGVQSLPKIKERIQELSKKLEEISSEIRSLEQQKEPLRKKLENSIKEKDSTKQKNKEILNSMRNSLQNIKTTNNDIQRLTNDLAALEELNLSNAIQNLKESFKKVEKDLSEKLQAFRWELPFR</sequence>
<evidence type="ECO:0008006" key="4">
    <source>
        <dbReference type="Google" id="ProtNLM"/>
    </source>
</evidence>